<dbReference type="Pfam" id="PF07676">
    <property type="entry name" value="PD40"/>
    <property type="match status" value="2"/>
</dbReference>
<keyword evidence="4" id="KW-0720">Serine protease</keyword>
<dbReference type="EMBL" id="CP026095">
    <property type="protein sequence ID" value="AZV43522.1"/>
    <property type="molecule type" value="Genomic_DNA"/>
</dbReference>
<reference evidence="6 7" key="1">
    <citation type="submission" date="2018-01" db="EMBL/GenBank/DDBJ databases">
        <title>Bacillus asahii Genome sequencing and assembly.</title>
        <authorList>
            <person name="Jiang H."/>
            <person name="Feng Y."/>
            <person name="Zhao F."/>
            <person name="Lin X."/>
        </authorList>
    </citation>
    <scope>NUCLEOTIDE SEQUENCE [LARGE SCALE GENOMIC DNA]</scope>
    <source>
        <strain evidence="6 7">OM18</strain>
    </source>
</reference>
<name>A0A3T0KSV5_9BACI</name>
<dbReference type="SUPFAM" id="SSF82171">
    <property type="entry name" value="DPP6 N-terminal domain-like"/>
    <property type="match status" value="1"/>
</dbReference>
<dbReference type="Gene3D" id="3.40.50.1820">
    <property type="entry name" value="alpha/beta hydrolase"/>
    <property type="match status" value="1"/>
</dbReference>
<keyword evidence="2" id="KW-0645">Protease</keyword>
<dbReference type="FunFam" id="3.40.50.1820:FF:000028">
    <property type="entry name" value="S9 family peptidase"/>
    <property type="match status" value="1"/>
</dbReference>
<dbReference type="KEGG" id="pasa:BAOM_2913"/>
<dbReference type="Gene3D" id="2.120.10.30">
    <property type="entry name" value="TolB, C-terminal domain"/>
    <property type="match status" value="2"/>
</dbReference>
<dbReference type="Proteomes" id="UP000283095">
    <property type="component" value="Chromosome"/>
</dbReference>
<evidence type="ECO:0000256" key="1">
    <source>
        <dbReference type="ARBA" id="ARBA00010040"/>
    </source>
</evidence>
<evidence type="ECO:0000256" key="2">
    <source>
        <dbReference type="ARBA" id="ARBA00022670"/>
    </source>
</evidence>
<accession>A0A3T0KSV5</accession>
<dbReference type="PANTHER" id="PTHR42776:SF27">
    <property type="entry name" value="DIPEPTIDYL PEPTIDASE FAMILY MEMBER 6"/>
    <property type="match status" value="1"/>
</dbReference>
<dbReference type="InterPro" id="IPR029058">
    <property type="entry name" value="AB_hydrolase_fold"/>
</dbReference>
<proteinExistence type="inferred from homology"/>
<feature type="domain" description="Peptidase S9 prolyl oligopeptidase catalytic" evidence="5">
    <location>
        <begin position="445"/>
        <end position="656"/>
    </location>
</feature>
<dbReference type="InterPro" id="IPR011659">
    <property type="entry name" value="WD40"/>
</dbReference>
<dbReference type="OrthoDB" id="108903at2"/>
<dbReference type="GO" id="GO:0004252">
    <property type="term" value="F:serine-type endopeptidase activity"/>
    <property type="evidence" value="ECO:0007669"/>
    <property type="project" value="TreeGrafter"/>
</dbReference>
<dbReference type="PANTHER" id="PTHR42776">
    <property type="entry name" value="SERINE PEPTIDASE S9 FAMILY MEMBER"/>
    <property type="match status" value="1"/>
</dbReference>
<dbReference type="SUPFAM" id="SSF53474">
    <property type="entry name" value="alpha/beta-Hydrolases"/>
    <property type="match status" value="1"/>
</dbReference>
<gene>
    <name evidence="6" type="ORF">BAOM_2913</name>
</gene>
<evidence type="ECO:0000313" key="6">
    <source>
        <dbReference type="EMBL" id="AZV43522.1"/>
    </source>
</evidence>
<dbReference type="InterPro" id="IPR011042">
    <property type="entry name" value="6-blade_b-propeller_TolB-like"/>
</dbReference>
<sequence>MNTHGITAEDLFHLQSVTDPQLSPDGHLVMYVQTSIDRETEKYISNLYLYNVLTKETKQWTTGQNRHSSPRWSPDGKYMSFVSNQSGSNQLYVMSSAGGEAKQITNLKSEVSPPIWSPCSTKLLFSTSRPASDQEEYRNEEKKTALRFERIQYKSEGQGYFNGLYKHLAVVDVLTEEIEFLTKGRQHYSPSAWSPDGKHITYVSKTIEQGEYDFISDIFTMDISTKKSVNITNRAGFFYDPKWSPNGEYLSFLGHKREFLNATLAKIWLYDINKQTTSCLTEGWDVELGNSCITDFQMGAVDPGILWTNDSAGFYFLMSDDGNTGVYYGSIEGAMYPSILENQHIYGLSIDPNHHQAVVAISTPTNPGELYYFNLMNGQQEQISFVNTSFVQNKSLAEAEAISWKAKDGLDLHGWLIKPVCYEEGKTYPLILEIHGGPHLMYGNSYMHEFQALANEGYTILYTNPRGSVGYGQQFVNACRGDYGGMDYEDLISAVDYVTNTYDFIDRNKLGVSGGSYGGFMTNWIVGHTDRFKAAVSQRSISNWFSFYGVSDIGYYFTEWQLEGDIFQTPEKLWNHSPLKYAANIQTPLLLLHGEKDLRCPLEQSEQLFIALKRQKKETTLIIFPDETHEITRNGSPNMRLQHLQEIKNWFNKHIRNLC</sequence>
<organism evidence="6 7">
    <name type="scientific">Peribacillus asahii</name>
    <dbReference type="NCBI Taxonomy" id="228899"/>
    <lineage>
        <taxon>Bacteria</taxon>
        <taxon>Bacillati</taxon>
        <taxon>Bacillota</taxon>
        <taxon>Bacilli</taxon>
        <taxon>Bacillales</taxon>
        <taxon>Bacillaceae</taxon>
        <taxon>Peribacillus</taxon>
    </lineage>
</organism>
<evidence type="ECO:0000256" key="4">
    <source>
        <dbReference type="ARBA" id="ARBA00022825"/>
    </source>
</evidence>
<evidence type="ECO:0000256" key="3">
    <source>
        <dbReference type="ARBA" id="ARBA00022801"/>
    </source>
</evidence>
<dbReference type="Pfam" id="PF00326">
    <property type="entry name" value="Peptidase_S9"/>
    <property type="match status" value="1"/>
</dbReference>
<dbReference type="RefSeq" id="WP_127760696.1">
    <property type="nucleotide sequence ID" value="NZ_CP026095.1"/>
</dbReference>
<dbReference type="AlphaFoldDB" id="A0A3T0KSV5"/>
<evidence type="ECO:0000259" key="5">
    <source>
        <dbReference type="Pfam" id="PF00326"/>
    </source>
</evidence>
<protein>
    <submittedName>
        <fullName evidence="6">Peptidase</fullName>
    </submittedName>
</protein>
<keyword evidence="3" id="KW-0378">Hydrolase</keyword>
<dbReference type="GO" id="GO:0006508">
    <property type="term" value="P:proteolysis"/>
    <property type="evidence" value="ECO:0007669"/>
    <property type="project" value="UniProtKB-KW"/>
</dbReference>
<comment type="similarity">
    <text evidence="1">Belongs to the peptidase S9C family.</text>
</comment>
<dbReference type="InterPro" id="IPR001375">
    <property type="entry name" value="Peptidase_S9_cat"/>
</dbReference>
<evidence type="ECO:0000313" key="7">
    <source>
        <dbReference type="Proteomes" id="UP000283095"/>
    </source>
</evidence>